<evidence type="ECO:0000259" key="2">
    <source>
        <dbReference type="Pfam" id="PF13649"/>
    </source>
</evidence>
<evidence type="ECO:0000256" key="1">
    <source>
        <dbReference type="SAM" id="MobiDB-lite"/>
    </source>
</evidence>
<comment type="caution">
    <text evidence="3">The sequence shown here is derived from an EMBL/GenBank/DDBJ whole genome shotgun (WGS) entry which is preliminary data.</text>
</comment>
<organism evidence="3 4">
    <name type="scientific">Metapseudomonas boanensis</name>
    <dbReference type="NCBI Taxonomy" id="2822138"/>
    <lineage>
        <taxon>Bacteria</taxon>
        <taxon>Pseudomonadati</taxon>
        <taxon>Pseudomonadota</taxon>
        <taxon>Gammaproteobacteria</taxon>
        <taxon>Pseudomonadales</taxon>
        <taxon>Pseudomonadaceae</taxon>
        <taxon>Metapseudomonas</taxon>
    </lineage>
</organism>
<reference evidence="3 4" key="1">
    <citation type="submission" date="2021-04" db="EMBL/GenBank/DDBJ databases">
        <title>Pseudomonas boanensis sp. nov., a bacterium isolated from river water used for household purposes in Boane District, Mozambique.</title>
        <authorList>
            <person name="Nicklasson M."/>
            <person name="Martin-Rodriguez A.J."/>
            <person name="Thorell K."/>
            <person name="Neves L."/>
            <person name="Mussagy A."/>
            <person name="Rydberg H.A."/>
            <person name="Hernroth B."/>
            <person name="Svensson-Stadler L."/>
            <person name="Sjoling A."/>
        </authorList>
    </citation>
    <scope>NUCLEOTIDE SEQUENCE [LARGE SCALE GENOMIC DNA]</scope>
    <source>
        <strain evidence="3 4">DB1</strain>
    </source>
</reference>
<dbReference type="Gene3D" id="3.40.50.150">
    <property type="entry name" value="Vaccinia Virus protein VP39"/>
    <property type="match status" value="1"/>
</dbReference>
<dbReference type="InterPro" id="IPR029063">
    <property type="entry name" value="SAM-dependent_MTases_sf"/>
</dbReference>
<keyword evidence="3" id="KW-0489">Methyltransferase</keyword>
<protein>
    <submittedName>
        <fullName evidence="3">Class I SAM-dependent methyltransferase</fullName>
    </submittedName>
</protein>
<proteinExistence type="predicted"/>
<dbReference type="EMBL" id="JAGTIS010000022">
    <property type="protein sequence ID" value="MBT8769196.1"/>
    <property type="molecule type" value="Genomic_DNA"/>
</dbReference>
<name>A0ABS5XNC0_9GAMM</name>
<dbReference type="RefSeq" id="WP_215380749.1">
    <property type="nucleotide sequence ID" value="NZ_JAGTIS010000022.1"/>
</dbReference>
<evidence type="ECO:0000313" key="3">
    <source>
        <dbReference type="EMBL" id="MBT8769196.1"/>
    </source>
</evidence>
<dbReference type="Proteomes" id="UP001519667">
    <property type="component" value="Unassembled WGS sequence"/>
</dbReference>
<keyword evidence="3" id="KW-0808">Transferase</keyword>
<gene>
    <name evidence="3" type="ORF">J7302_24115</name>
</gene>
<dbReference type="Pfam" id="PF13649">
    <property type="entry name" value="Methyltransf_25"/>
    <property type="match status" value="1"/>
</dbReference>
<sequence length="227" mass="26234">MPQPRSSSIDSPLAPEESALRPGTCKDHLRLRLARWRDEQMALRALKVAGQPNLILDLPCGDGRFWPLLAEHPNRLILAGDQNAEWLAASHANHSPDIARRVRTFQATPFAIELGENAVDCIFCMRYLQRIETADQRLELLREFHRVTRDTLIVSLWVDGNFKAWRRKRLERRRAAMSEGSPRQGRFVVARETIEAEFRSVGFHILSRQDLLPGYAMWRVYVLRKEA</sequence>
<dbReference type="SUPFAM" id="SSF53335">
    <property type="entry name" value="S-adenosyl-L-methionine-dependent methyltransferases"/>
    <property type="match status" value="1"/>
</dbReference>
<feature type="domain" description="Methyltransferase" evidence="2">
    <location>
        <begin position="55"/>
        <end position="149"/>
    </location>
</feature>
<evidence type="ECO:0000313" key="4">
    <source>
        <dbReference type="Proteomes" id="UP001519667"/>
    </source>
</evidence>
<dbReference type="InterPro" id="IPR041698">
    <property type="entry name" value="Methyltransf_25"/>
</dbReference>
<dbReference type="GO" id="GO:0008168">
    <property type="term" value="F:methyltransferase activity"/>
    <property type="evidence" value="ECO:0007669"/>
    <property type="project" value="UniProtKB-KW"/>
</dbReference>
<feature type="compositionally biased region" description="Polar residues" evidence="1">
    <location>
        <begin position="1"/>
        <end position="10"/>
    </location>
</feature>
<feature type="region of interest" description="Disordered" evidence="1">
    <location>
        <begin position="1"/>
        <end position="20"/>
    </location>
</feature>
<dbReference type="GO" id="GO:0032259">
    <property type="term" value="P:methylation"/>
    <property type="evidence" value="ECO:0007669"/>
    <property type="project" value="UniProtKB-KW"/>
</dbReference>
<keyword evidence="4" id="KW-1185">Reference proteome</keyword>
<accession>A0ABS5XNC0</accession>